<dbReference type="PANTHER" id="PTHR24177:SF103">
    <property type="entry name" value="PGG DOMAIN-CONTAINING PROTEIN"/>
    <property type="match status" value="1"/>
</dbReference>
<dbReference type="Pfam" id="PF13962">
    <property type="entry name" value="PGG"/>
    <property type="match status" value="1"/>
</dbReference>
<dbReference type="PANTHER" id="PTHR24177">
    <property type="entry name" value="CASKIN"/>
    <property type="match status" value="1"/>
</dbReference>
<dbReference type="SMART" id="SM00248">
    <property type="entry name" value="ANK"/>
    <property type="match status" value="5"/>
</dbReference>
<proteinExistence type="predicted"/>
<reference evidence="3 4" key="1">
    <citation type="journal article" date="2016" name="G3 (Bethesda)">
        <title>First Draft Assembly and Annotation of the Genome of a California Endemic Oak Quercus lobata Nee (Fagaceae).</title>
        <authorList>
            <person name="Sork V.L."/>
            <person name="Fitz-Gibbon S.T."/>
            <person name="Puiu D."/>
            <person name="Crepeau M."/>
            <person name="Gugger P.F."/>
            <person name="Sherman R."/>
            <person name="Stevens K."/>
            <person name="Langley C.H."/>
            <person name="Pellegrini M."/>
            <person name="Salzberg S.L."/>
        </authorList>
    </citation>
    <scope>NUCLEOTIDE SEQUENCE [LARGE SCALE GENOMIC DNA]</scope>
    <source>
        <strain evidence="3 4">cv. SW786</strain>
    </source>
</reference>
<feature type="transmembrane region" description="Helical" evidence="1">
    <location>
        <begin position="371"/>
        <end position="392"/>
    </location>
</feature>
<dbReference type="Gramene" id="QL12p041792:mrna">
    <property type="protein sequence ID" value="QL12p041792:mrna"/>
    <property type="gene ID" value="QL12p041792"/>
</dbReference>
<organism evidence="3 4">
    <name type="scientific">Quercus lobata</name>
    <name type="common">Valley oak</name>
    <dbReference type="NCBI Taxonomy" id="97700"/>
    <lineage>
        <taxon>Eukaryota</taxon>
        <taxon>Viridiplantae</taxon>
        <taxon>Streptophyta</taxon>
        <taxon>Embryophyta</taxon>
        <taxon>Tracheophyta</taxon>
        <taxon>Spermatophyta</taxon>
        <taxon>Magnoliopsida</taxon>
        <taxon>eudicotyledons</taxon>
        <taxon>Gunneridae</taxon>
        <taxon>Pentapetalae</taxon>
        <taxon>rosids</taxon>
        <taxon>fabids</taxon>
        <taxon>Fagales</taxon>
        <taxon>Fagaceae</taxon>
        <taxon>Quercus</taxon>
    </lineage>
</organism>
<feature type="transmembrane region" description="Helical" evidence="1">
    <location>
        <begin position="707"/>
        <end position="732"/>
    </location>
</feature>
<feature type="transmembrane region" description="Helical" evidence="1">
    <location>
        <begin position="664"/>
        <end position="687"/>
    </location>
</feature>
<feature type="transmembrane region" description="Helical" evidence="1">
    <location>
        <begin position="628"/>
        <end position="652"/>
    </location>
</feature>
<dbReference type="Proteomes" id="UP000594261">
    <property type="component" value="Chromosome 12"/>
</dbReference>
<dbReference type="EMBL" id="LRBV02000012">
    <property type="status" value="NOT_ANNOTATED_CDS"/>
    <property type="molecule type" value="Genomic_DNA"/>
</dbReference>
<evidence type="ECO:0000313" key="3">
    <source>
        <dbReference type="EnsemblPlants" id="QL12p041792:mrna"/>
    </source>
</evidence>
<reference evidence="3" key="2">
    <citation type="submission" date="2021-01" db="UniProtKB">
        <authorList>
            <consortium name="EnsemblPlants"/>
        </authorList>
    </citation>
    <scope>IDENTIFICATION</scope>
</reference>
<dbReference type="EnsemblPlants" id="QL12p041792:mrna">
    <property type="protein sequence ID" value="QL12p041792:mrna"/>
    <property type="gene ID" value="QL12p041792"/>
</dbReference>
<feature type="domain" description="PGG" evidence="2">
    <location>
        <begin position="586"/>
        <end position="692"/>
    </location>
</feature>
<protein>
    <recommendedName>
        <fullName evidence="2">PGG domain-containing protein</fullName>
    </recommendedName>
</protein>
<dbReference type="InterPro" id="IPR026961">
    <property type="entry name" value="PGG_dom"/>
</dbReference>
<sequence>MDADTYCLELEKPLDDDLHFEPYPNLESHPVEDVAERLSQSAAKGEWNEVGKICQKDWLLNVPITKLGGTVLHLAAYHNLEDIFELLLQQLAPGSLLAKTCLKRKNFKGNTTLHHAASVGSVRMCRSIIDKADSTTLLSVRNNEGETPLFSAVLHGHKDAFVYLDSICCPEEISNYWTRKNDDTILLCAISEEHYELSLIILRKYRALVNLGNKDGMTPLHLLASKPSAFKSGNDLRWFENIIYHSFAITDEQELFLEADEENLETPQVTHGGHRSTNGATGKQLPPNYRTCFQLVEPVYKAVSSVFAFSKKNARNAVKEVDTENPERAQGAQRHEHQFQLPPNYSSCILFVKLVFKGVLCIFGIHSPSTIFFSVSFIYFLAHNGGILVYVFRTFGIGKEGKDDESEAHMVYSDHERAAEKRFNVSIFIKKNEKENAVIDLPAEAILIAAKNGITEMVEKIIEIYPVAMYDVDKDQKNIVLLTVEYKQPSVYELLLSLREKNVIKDSVFTEVDHEGNSALHLAATKAEFNWPVPGAASQMQWEIRWYEYIKNSMKRGFLPLLNKNGQTTEEVFTKNHEDLVKEGGNWLISTSDACSVVAGLFVSITFSTATALPDGIEGNKHSNASKIFAGSSFVSFYSSLLAVVMFLAILTSGCRERDFRHALPWKLLLGLTAFYMSIASTLVSFTTGHFFIFRDQLKFVSSTSYMVAYLLVTLFSMGVFPLYFHLAWATLKKVPQRKYRVNIPHWLLED</sequence>
<dbReference type="SUPFAM" id="SSF48403">
    <property type="entry name" value="Ankyrin repeat"/>
    <property type="match status" value="1"/>
</dbReference>
<dbReference type="Gene3D" id="1.25.40.20">
    <property type="entry name" value="Ankyrin repeat-containing domain"/>
    <property type="match status" value="2"/>
</dbReference>
<evidence type="ECO:0000256" key="1">
    <source>
        <dbReference type="SAM" id="Phobius"/>
    </source>
</evidence>
<evidence type="ECO:0000259" key="2">
    <source>
        <dbReference type="Pfam" id="PF13962"/>
    </source>
</evidence>
<accession>A0A7N2N629</accession>
<dbReference type="GO" id="GO:0016020">
    <property type="term" value="C:membrane"/>
    <property type="evidence" value="ECO:0007669"/>
    <property type="project" value="TreeGrafter"/>
</dbReference>
<keyword evidence="1" id="KW-0472">Membrane</keyword>
<keyword evidence="4" id="KW-1185">Reference proteome</keyword>
<evidence type="ECO:0000313" key="4">
    <source>
        <dbReference type="Proteomes" id="UP000594261"/>
    </source>
</evidence>
<feature type="transmembrane region" description="Helical" evidence="1">
    <location>
        <begin position="587"/>
        <end position="608"/>
    </location>
</feature>
<dbReference type="OMA" id="SICCPEE"/>
<dbReference type="InParanoid" id="A0A7N2N629"/>
<dbReference type="InterPro" id="IPR036770">
    <property type="entry name" value="Ankyrin_rpt-contain_sf"/>
</dbReference>
<dbReference type="InterPro" id="IPR002110">
    <property type="entry name" value="Ankyrin_rpt"/>
</dbReference>
<name>A0A7N2N629_QUELO</name>
<keyword evidence="1" id="KW-0812">Transmembrane</keyword>
<dbReference type="Pfam" id="PF12796">
    <property type="entry name" value="Ank_2"/>
    <property type="match status" value="1"/>
</dbReference>
<keyword evidence="1" id="KW-1133">Transmembrane helix</keyword>
<dbReference type="AlphaFoldDB" id="A0A7N2N629"/>